<gene>
    <name evidence="2" type="primary">metXA</name>
    <name evidence="4" type="ORF">ACFO6S_02825</name>
</gene>
<dbReference type="EC" id="2.3.1.31" evidence="2"/>
<dbReference type="RefSeq" id="WP_378414076.1">
    <property type="nucleotide sequence ID" value="NZ_JBHSFO010000001.1"/>
</dbReference>
<evidence type="ECO:0000256" key="1">
    <source>
        <dbReference type="ARBA" id="ARBA00022679"/>
    </source>
</evidence>
<comment type="pathway">
    <text evidence="2">Amino-acid biosynthesis; L-methionine biosynthesis via de novo pathway; O-acetyl-L-homoserine from L-homoserine: step 1/1.</text>
</comment>
<keyword evidence="2" id="KW-0963">Cytoplasm</keyword>
<dbReference type="PANTHER" id="PTHR32268:SF11">
    <property type="entry name" value="HOMOSERINE O-ACETYLTRANSFERASE"/>
    <property type="match status" value="1"/>
</dbReference>
<feature type="binding site" evidence="2">
    <location>
        <position position="220"/>
    </location>
    <ligand>
        <name>substrate</name>
    </ligand>
</feature>
<keyword evidence="2" id="KW-0028">Amino-acid biosynthesis</keyword>
<reference evidence="5" key="1">
    <citation type="journal article" date="2019" name="Int. J. Syst. Evol. Microbiol.">
        <title>The Global Catalogue of Microorganisms (GCM) 10K type strain sequencing project: providing services to taxonomists for standard genome sequencing and annotation.</title>
        <authorList>
            <consortium name="The Broad Institute Genomics Platform"/>
            <consortium name="The Broad Institute Genome Sequencing Center for Infectious Disease"/>
            <person name="Wu L."/>
            <person name="Ma J."/>
        </authorList>
    </citation>
    <scope>NUCLEOTIDE SEQUENCE [LARGE SCALE GENOMIC DNA]</scope>
    <source>
        <strain evidence="5">CCUG 54520</strain>
    </source>
</reference>
<feature type="active site" description="Nucleophile" evidence="2">
    <location>
        <position position="150"/>
    </location>
</feature>
<evidence type="ECO:0000259" key="3">
    <source>
        <dbReference type="Pfam" id="PF00561"/>
    </source>
</evidence>
<keyword evidence="2" id="KW-0486">Methionine biosynthesis</keyword>
<comment type="similarity">
    <text evidence="2">Belongs to the AB hydrolase superfamily. MetX family.</text>
</comment>
<comment type="subcellular location">
    <subcellularLocation>
        <location evidence="2">Cytoplasm</location>
    </subcellularLocation>
</comment>
<dbReference type="Pfam" id="PF00561">
    <property type="entry name" value="Abhydrolase_1"/>
    <property type="match status" value="1"/>
</dbReference>
<dbReference type="InterPro" id="IPR008220">
    <property type="entry name" value="HAT_MetX-like"/>
</dbReference>
<feature type="binding site" evidence="2">
    <location>
        <position position="344"/>
    </location>
    <ligand>
        <name>substrate</name>
    </ligand>
</feature>
<dbReference type="PANTHER" id="PTHR32268">
    <property type="entry name" value="HOMOSERINE O-ACETYLTRANSFERASE"/>
    <property type="match status" value="1"/>
</dbReference>
<sequence length="376" mass="39326">MVFPPSDGRLTSVDIGPLQLESGAVLPDVTVALQCWGTPSPELDNIVLIEHALTGDSHVTGPAGPDHITPGWWNGMVGPGAPIDTDEWCVLVTNVLGSCRGTTGPGSTAPDGKAWGSRFPAISVRDQVEAERALADVLGIAQFATVIGGSLGGMRALEWMIGHPDRIRSALLLAVSPRATADQIGGHTAQIDVIAADPHWHGGDYYGTGTSPDNGLNIARRFAHLTYRGAAALDDQFANSSQDGEDIWNGGRYAVHSYLDYCANKLVATFDAGSFVALTHCANKHDVGRGRGGIEAALTSTPVPVVVGAIDSDRIMPLHQIEAMAEMLPGCDGIRVVHSPAGHDGFLTEVEWVTGLVGETLALAKAGRSGPDSALR</sequence>
<dbReference type="Gene3D" id="3.40.50.1820">
    <property type="entry name" value="alpha/beta hydrolase"/>
    <property type="match status" value="1"/>
</dbReference>
<keyword evidence="5" id="KW-1185">Reference proteome</keyword>
<dbReference type="NCBIfam" id="NF001209">
    <property type="entry name" value="PRK00175.1"/>
    <property type="match status" value="1"/>
</dbReference>
<evidence type="ECO:0000256" key="2">
    <source>
        <dbReference type="HAMAP-Rule" id="MF_00296"/>
    </source>
</evidence>
<comment type="catalytic activity">
    <reaction evidence="2">
        <text>L-homoserine + acetyl-CoA = O-acetyl-L-homoserine + CoA</text>
        <dbReference type="Rhea" id="RHEA:13701"/>
        <dbReference type="ChEBI" id="CHEBI:57287"/>
        <dbReference type="ChEBI" id="CHEBI:57288"/>
        <dbReference type="ChEBI" id="CHEBI:57476"/>
        <dbReference type="ChEBI" id="CHEBI:57716"/>
        <dbReference type="EC" id="2.3.1.31"/>
    </reaction>
</comment>
<comment type="function">
    <text evidence="2">Transfers an acetyl group from acetyl-CoA to L-homoserine, forming acetyl-L-homoserine.</text>
</comment>
<comment type="caution">
    <text evidence="2">Lacks conserved residue(s) required for the propagation of feature annotation.</text>
</comment>
<dbReference type="GO" id="GO:0004414">
    <property type="term" value="F:homoserine O-acetyltransferase activity"/>
    <property type="evidence" value="ECO:0007669"/>
    <property type="project" value="UniProtKB-EC"/>
</dbReference>
<comment type="caution">
    <text evidence="4">The sequence shown here is derived from an EMBL/GenBank/DDBJ whole genome shotgun (WGS) entry which is preliminary data.</text>
</comment>
<evidence type="ECO:0000313" key="5">
    <source>
        <dbReference type="Proteomes" id="UP001595914"/>
    </source>
</evidence>
<keyword evidence="1 2" id="KW-0808">Transferase</keyword>
<dbReference type="InterPro" id="IPR000073">
    <property type="entry name" value="AB_hydrolase_1"/>
</dbReference>
<feature type="active site" evidence="2">
    <location>
        <position position="343"/>
    </location>
</feature>
<dbReference type="InterPro" id="IPR029058">
    <property type="entry name" value="AB_hydrolase_fold"/>
</dbReference>
<name>A0ABV9FNM4_9NOCA</name>
<organism evidence="4 5">
    <name type="scientific">Rhodococcus kronopolitis</name>
    <dbReference type="NCBI Taxonomy" id="1460226"/>
    <lineage>
        <taxon>Bacteria</taxon>
        <taxon>Bacillati</taxon>
        <taxon>Actinomycetota</taxon>
        <taxon>Actinomycetes</taxon>
        <taxon>Mycobacteriales</taxon>
        <taxon>Nocardiaceae</taxon>
        <taxon>Rhodococcus</taxon>
    </lineage>
</organism>
<dbReference type="NCBIfam" id="TIGR01392">
    <property type="entry name" value="homoserO_Ac_trn"/>
    <property type="match status" value="1"/>
</dbReference>
<protein>
    <recommendedName>
        <fullName evidence="2">Homoserine O-acetyltransferase</fullName>
        <shortName evidence="2">HAT</shortName>
        <ecNumber evidence="2">2.3.1.31</ecNumber>
    </recommendedName>
    <alternativeName>
        <fullName evidence="2">Homoserine transacetylase</fullName>
        <shortName evidence="2">HTA</shortName>
    </alternativeName>
</protein>
<dbReference type="HAMAP" id="MF_00296">
    <property type="entry name" value="MetX_acyltransf"/>
    <property type="match status" value="1"/>
</dbReference>
<dbReference type="SUPFAM" id="SSF53474">
    <property type="entry name" value="alpha/beta-Hydrolases"/>
    <property type="match status" value="1"/>
</dbReference>
<evidence type="ECO:0000313" key="4">
    <source>
        <dbReference type="EMBL" id="MFC4602620.1"/>
    </source>
</evidence>
<accession>A0ABV9FNM4</accession>
<comment type="subunit">
    <text evidence="2">Homodimer.</text>
</comment>
<dbReference type="EMBL" id="JBHSFO010000001">
    <property type="protein sequence ID" value="MFC4602620.1"/>
    <property type="molecule type" value="Genomic_DNA"/>
</dbReference>
<dbReference type="PIRSF" id="PIRSF000443">
    <property type="entry name" value="Homoser_Ac_trans"/>
    <property type="match status" value="1"/>
</dbReference>
<keyword evidence="2 4" id="KW-0012">Acyltransferase</keyword>
<feature type="active site" evidence="2">
    <location>
        <position position="313"/>
    </location>
</feature>
<proteinExistence type="inferred from homology"/>
<dbReference type="Proteomes" id="UP001595914">
    <property type="component" value="Unassembled WGS sequence"/>
</dbReference>
<feature type="domain" description="AB hydrolase-1" evidence="3">
    <location>
        <begin position="46"/>
        <end position="349"/>
    </location>
</feature>